<evidence type="ECO:0008006" key="9">
    <source>
        <dbReference type="Google" id="ProtNLM"/>
    </source>
</evidence>
<dbReference type="Gene3D" id="3.40.50.720">
    <property type="entry name" value="NAD(P)-binding Rossmann-like Domain"/>
    <property type="match status" value="1"/>
</dbReference>
<evidence type="ECO:0000256" key="6">
    <source>
        <dbReference type="ARBA" id="ARBA00023593"/>
    </source>
</evidence>
<comment type="similarity">
    <text evidence="6">Belongs to the short-chain dehydrogenases/reductases (SDR) family. ERG27 subfamily.</text>
</comment>
<keyword evidence="2" id="KW-0521">NADP</keyword>
<dbReference type="OrthoDB" id="9989144at2759"/>
<proteinExistence type="inferred from homology"/>
<evidence type="ECO:0000256" key="1">
    <source>
        <dbReference type="ARBA" id="ARBA00022516"/>
    </source>
</evidence>
<accession>A0A9P8VET8</accession>
<dbReference type="PANTHER" id="PTHR43647:SF1">
    <property type="entry name" value="3-KETO-STEROID REDUCTASE ERG27"/>
    <property type="match status" value="1"/>
</dbReference>
<name>A0A9P8VET8_9PEZI</name>
<dbReference type="PANTHER" id="PTHR43647">
    <property type="entry name" value="DEHYDROGENASE"/>
    <property type="match status" value="1"/>
</dbReference>
<keyword evidence="5" id="KW-0443">Lipid metabolism</keyword>
<dbReference type="InterPro" id="IPR036291">
    <property type="entry name" value="NAD(P)-bd_dom_sf"/>
</dbReference>
<dbReference type="AlphaFoldDB" id="A0A9P8VET8"/>
<dbReference type="GO" id="GO:0006696">
    <property type="term" value="P:ergosterol biosynthetic process"/>
    <property type="evidence" value="ECO:0007669"/>
    <property type="project" value="TreeGrafter"/>
</dbReference>
<dbReference type="Proteomes" id="UP000770015">
    <property type="component" value="Unassembled WGS sequence"/>
</dbReference>
<organism evidence="7 8">
    <name type="scientific">Plectosphaerella plurivora</name>
    <dbReference type="NCBI Taxonomy" id="936078"/>
    <lineage>
        <taxon>Eukaryota</taxon>
        <taxon>Fungi</taxon>
        <taxon>Dikarya</taxon>
        <taxon>Ascomycota</taxon>
        <taxon>Pezizomycotina</taxon>
        <taxon>Sordariomycetes</taxon>
        <taxon>Hypocreomycetidae</taxon>
        <taxon>Glomerellales</taxon>
        <taxon>Plectosphaerellaceae</taxon>
        <taxon>Plectosphaerella</taxon>
    </lineage>
</organism>
<keyword evidence="8" id="KW-1185">Reference proteome</keyword>
<evidence type="ECO:0000256" key="4">
    <source>
        <dbReference type="ARBA" id="ARBA00023002"/>
    </source>
</evidence>
<evidence type="ECO:0000313" key="8">
    <source>
        <dbReference type="Proteomes" id="UP000770015"/>
    </source>
</evidence>
<reference evidence="7" key="1">
    <citation type="journal article" date="2021" name="Nat. Commun.">
        <title>Genetic determinants of endophytism in the Arabidopsis root mycobiome.</title>
        <authorList>
            <person name="Mesny F."/>
            <person name="Miyauchi S."/>
            <person name="Thiergart T."/>
            <person name="Pickel B."/>
            <person name="Atanasova L."/>
            <person name="Karlsson M."/>
            <person name="Huettel B."/>
            <person name="Barry K.W."/>
            <person name="Haridas S."/>
            <person name="Chen C."/>
            <person name="Bauer D."/>
            <person name="Andreopoulos W."/>
            <person name="Pangilinan J."/>
            <person name="LaButti K."/>
            <person name="Riley R."/>
            <person name="Lipzen A."/>
            <person name="Clum A."/>
            <person name="Drula E."/>
            <person name="Henrissat B."/>
            <person name="Kohler A."/>
            <person name="Grigoriev I.V."/>
            <person name="Martin F.M."/>
            <person name="Hacquard S."/>
        </authorList>
    </citation>
    <scope>NUCLEOTIDE SEQUENCE</scope>
    <source>
        <strain evidence="7">MPI-SDFR-AT-0117</strain>
    </source>
</reference>
<comment type="caution">
    <text evidence="7">The sequence shown here is derived from an EMBL/GenBank/DDBJ whole genome shotgun (WGS) entry which is preliminary data.</text>
</comment>
<dbReference type="GO" id="GO:0000253">
    <property type="term" value="F:3-beta-hydroxysteroid 3-dehydrogenase (NADP+) activity"/>
    <property type="evidence" value="ECO:0007669"/>
    <property type="project" value="TreeGrafter"/>
</dbReference>
<dbReference type="GO" id="GO:0005789">
    <property type="term" value="C:endoplasmic reticulum membrane"/>
    <property type="evidence" value="ECO:0007669"/>
    <property type="project" value="TreeGrafter"/>
</dbReference>
<evidence type="ECO:0000313" key="7">
    <source>
        <dbReference type="EMBL" id="KAH6688253.1"/>
    </source>
</evidence>
<evidence type="ECO:0000256" key="5">
    <source>
        <dbReference type="ARBA" id="ARBA00023098"/>
    </source>
</evidence>
<dbReference type="InterPro" id="IPR051593">
    <property type="entry name" value="Ergosterol_Biosynth_ERG27"/>
</dbReference>
<keyword evidence="4" id="KW-0560">Oxidoreductase</keyword>
<dbReference type="GO" id="GO:0005741">
    <property type="term" value="C:mitochondrial outer membrane"/>
    <property type="evidence" value="ECO:0007669"/>
    <property type="project" value="TreeGrafter"/>
</dbReference>
<gene>
    <name evidence="7" type="ORF">F5X68DRAFT_260769</name>
</gene>
<dbReference type="EMBL" id="JAGSXJ010000009">
    <property type="protein sequence ID" value="KAH6688253.1"/>
    <property type="molecule type" value="Genomic_DNA"/>
</dbReference>
<evidence type="ECO:0000256" key="2">
    <source>
        <dbReference type="ARBA" id="ARBA00022857"/>
    </source>
</evidence>
<keyword evidence="1" id="KW-0444">Lipid biosynthesis</keyword>
<dbReference type="GO" id="GO:0005811">
    <property type="term" value="C:lipid droplet"/>
    <property type="evidence" value="ECO:0007669"/>
    <property type="project" value="TreeGrafter"/>
</dbReference>
<protein>
    <recommendedName>
        <fullName evidence="9">3-keto-steroid reductase</fullName>
    </recommendedName>
</protein>
<evidence type="ECO:0000256" key="3">
    <source>
        <dbReference type="ARBA" id="ARBA00022955"/>
    </source>
</evidence>
<keyword evidence="3" id="KW-0752">Steroid biosynthesis</keyword>
<sequence>MPAAPWDKAASHEQLFVLITGANSGIGLGAGERLIDEFLAKRSLTSHLILIPTARSVRKSQETIEVLRKHLHKAAASEALAARAGSLSAKESHESSYDPQDTIDRVHLLAVQVDLCSPDSIYGVADQLVKGTVGDPTDKTGTEYTIPKLDAIILNAGFGGWTHVNWFGLIKQFLSQGLIQGCTYPTFKVAEVGRTTSYKSKDGKSSSHVLGEVFCSNVFGHYLLVHELLPLLSRASPSEAPGRIIWTSSIEPSAHDFSLDDPQGLKSLGPYESSKRLTDLLALTYNLPASQKQGASSFLTIEDPETRKAKPHAPEIYLTHPGVVHSTLFPLTWLLSWLYRLGMFVTRWIGSTWHPVTGYLGATASVWVALGDDLETQEANKVKWGSSTDVWGNAYVKKTEVEGWGWDGSAVSRAELEKEEGPRVMRRITGRRWYAGDTTAESREEFEETGAKAWGEMELLRREWEGITGRR</sequence>
<dbReference type="SUPFAM" id="SSF51735">
    <property type="entry name" value="NAD(P)-binding Rossmann-fold domains"/>
    <property type="match status" value="1"/>
</dbReference>